<dbReference type="AlphaFoldDB" id="A0AAE0FFD9"/>
<sequence length="558" mass="59788">MSATALRQVCPNCLPTLERPFSQNSQRSHSFQGNRRILKKKVLRCQAFTPLPAARSEFKRRSVDNWRLHGLKTTEEVRVITAQPESITSTDTQIKDTPAGASDPFKEIRDVLDSLPPHYRVVASITLAFVICNMDKVNISVAIIPMSMDLGWDASTAGFVQSAFFWGYAAGQLPGGFLSTGFGGKKVLLGGVFLWSAATAALPLAAHSLPALFVCRGLTGLGEGVSPPAAVDLIAKTVPKTQRSTATAIVFGGLQAGSIIGLLSVPAFISAFGWESVFYVFGVVGIAWVFVAESLFGNVAEQFKQGSADVPESARDKAMPAENAEKLIEDAARPSFTQLPWRRFASYTPLRALMYTHFCNNWGHYAILAWLPSYYSQNLDLDLQHAAFMSLLPPVASICTSSIAAPLADRLISEGRFKPTQVRKGMQCVGFLGPSIFLAMAAYAPLPPAAVAACITIGLGLTSASVAGLYSNHQDMSSKYASVLLGITNTIGALPGVFGVAFAGHILSQNPHDWNSAIFLPTIFFYVTGAIVYATFGDASPVDFDDQAEGATIDVKAQ</sequence>
<evidence type="ECO:0000256" key="3">
    <source>
        <dbReference type="ARBA" id="ARBA00022989"/>
    </source>
</evidence>
<dbReference type="InterPro" id="IPR036259">
    <property type="entry name" value="MFS_trans_sf"/>
</dbReference>
<dbReference type="PROSITE" id="PS50850">
    <property type="entry name" value="MFS"/>
    <property type="match status" value="1"/>
</dbReference>
<dbReference type="PANTHER" id="PTHR11662:SF243">
    <property type="entry name" value="ANION TRANSPORTER 6, CHLOROPLASTIC-RELATED"/>
    <property type="match status" value="1"/>
</dbReference>
<dbReference type="EMBL" id="LGRX02019242">
    <property type="protein sequence ID" value="KAK3258821.1"/>
    <property type="molecule type" value="Genomic_DNA"/>
</dbReference>
<gene>
    <name evidence="8" type="ORF">CYMTET_32152</name>
</gene>
<dbReference type="GO" id="GO:0022857">
    <property type="term" value="F:transmembrane transporter activity"/>
    <property type="evidence" value="ECO:0007669"/>
    <property type="project" value="InterPro"/>
</dbReference>
<evidence type="ECO:0000313" key="8">
    <source>
        <dbReference type="EMBL" id="KAK3258821.1"/>
    </source>
</evidence>
<evidence type="ECO:0000259" key="7">
    <source>
        <dbReference type="PROSITE" id="PS50850"/>
    </source>
</evidence>
<proteinExistence type="inferred from homology"/>
<feature type="transmembrane region" description="Helical" evidence="6">
    <location>
        <begin position="483"/>
        <end position="506"/>
    </location>
</feature>
<evidence type="ECO:0000256" key="5">
    <source>
        <dbReference type="ARBA" id="ARBA00024362"/>
    </source>
</evidence>
<protein>
    <recommendedName>
        <fullName evidence="7">Major facilitator superfamily (MFS) profile domain-containing protein</fullName>
    </recommendedName>
</protein>
<feature type="transmembrane region" description="Helical" evidence="6">
    <location>
        <begin position="450"/>
        <end position="471"/>
    </location>
</feature>
<evidence type="ECO:0000313" key="9">
    <source>
        <dbReference type="Proteomes" id="UP001190700"/>
    </source>
</evidence>
<keyword evidence="9" id="KW-1185">Reference proteome</keyword>
<feature type="transmembrane region" description="Helical" evidence="6">
    <location>
        <begin position="352"/>
        <end position="375"/>
    </location>
</feature>
<evidence type="ECO:0000256" key="4">
    <source>
        <dbReference type="ARBA" id="ARBA00023136"/>
    </source>
</evidence>
<evidence type="ECO:0000256" key="6">
    <source>
        <dbReference type="SAM" id="Phobius"/>
    </source>
</evidence>
<comment type="similarity">
    <text evidence="5">Belongs to the major facilitator superfamily. Sodium/anion cotransporter (TC 2.A.1.14) family.</text>
</comment>
<reference evidence="8 9" key="1">
    <citation type="journal article" date="2015" name="Genome Biol. Evol.">
        <title>Comparative Genomics of a Bacterivorous Green Alga Reveals Evolutionary Causalities and Consequences of Phago-Mixotrophic Mode of Nutrition.</title>
        <authorList>
            <person name="Burns J.A."/>
            <person name="Paasch A."/>
            <person name="Narechania A."/>
            <person name="Kim E."/>
        </authorList>
    </citation>
    <scope>NUCLEOTIDE SEQUENCE [LARGE SCALE GENOMIC DNA]</scope>
    <source>
        <strain evidence="8 9">PLY_AMNH</strain>
    </source>
</reference>
<organism evidence="8 9">
    <name type="scientific">Cymbomonas tetramitiformis</name>
    <dbReference type="NCBI Taxonomy" id="36881"/>
    <lineage>
        <taxon>Eukaryota</taxon>
        <taxon>Viridiplantae</taxon>
        <taxon>Chlorophyta</taxon>
        <taxon>Pyramimonadophyceae</taxon>
        <taxon>Pyramimonadales</taxon>
        <taxon>Pyramimonadaceae</taxon>
        <taxon>Cymbomonas</taxon>
    </lineage>
</organism>
<dbReference type="FunFam" id="1.20.1250.20:FF:000272">
    <property type="entry name" value="Probable anion transporter 6, chloroplastic"/>
    <property type="match status" value="1"/>
</dbReference>
<feature type="transmembrane region" description="Helical" evidence="6">
    <location>
        <begin position="246"/>
        <end position="271"/>
    </location>
</feature>
<feature type="transmembrane region" description="Helical" evidence="6">
    <location>
        <begin position="387"/>
        <end position="408"/>
    </location>
</feature>
<name>A0AAE0FFD9_9CHLO</name>
<dbReference type="Proteomes" id="UP001190700">
    <property type="component" value="Unassembled WGS sequence"/>
</dbReference>
<keyword evidence="2 6" id="KW-0812">Transmembrane</keyword>
<dbReference type="GO" id="GO:0016020">
    <property type="term" value="C:membrane"/>
    <property type="evidence" value="ECO:0007669"/>
    <property type="project" value="UniProtKB-SubCell"/>
</dbReference>
<feature type="transmembrane region" description="Helical" evidence="6">
    <location>
        <begin position="277"/>
        <end position="296"/>
    </location>
</feature>
<keyword evidence="4 6" id="KW-0472">Membrane</keyword>
<feature type="transmembrane region" description="Helical" evidence="6">
    <location>
        <begin position="518"/>
        <end position="536"/>
    </location>
</feature>
<evidence type="ECO:0000256" key="1">
    <source>
        <dbReference type="ARBA" id="ARBA00004141"/>
    </source>
</evidence>
<dbReference type="SUPFAM" id="SSF103473">
    <property type="entry name" value="MFS general substrate transporter"/>
    <property type="match status" value="1"/>
</dbReference>
<comment type="caution">
    <text evidence="8">The sequence shown here is derived from an EMBL/GenBank/DDBJ whole genome shotgun (WGS) entry which is preliminary data.</text>
</comment>
<dbReference type="FunFam" id="1.20.1250.20:FF:000058">
    <property type="entry name" value="ascorbate transporter, chloroplastic isoform X1"/>
    <property type="match status" value="1"/>
</dbReference>
<keyword evidence="3 6" id="KW-1133">Transmembrane helix</keyword>
<evidence type="ECO:0000256" key="2">
    <source>
        <dbReference type="ARBA" id="ARBA00022692"/>
    </source>
</evidence>
<feature type="transmembrane region" description="Helical" evidence="6">
    <location>
        <begin position="428"/>
        <end position="444"/>
    </location>
</feature>
<accession>A0AAE0FFD9</accession>
<dbReference type="InterPro" id="IPR011701">
    <property type="entry name" value="MFS"/>
</dbReference>
<dbReference type="InterPro" id="IPR020846">
    <property type="entry name" value="MFS_dom"/>
</dbReference>
<comment type="subcellular location">
    <subcellularLocation>
        <location evidence="1">Membrane</location>
        <topology evidence="1">Multi-pass membrane protein</topology>
    </subcellularLocation>
</comment>
<dbReference type="Gene3D" id="1.20.1250.20">
    <property type="entry name" value="MFS general substrate transporter like domains"/>
    <property type="match status" value="2"/>
</dbReference>
<feature type="domain" description="Major facilitator superfamily (MFS) profile" evidence="7">
    <location>
        <begin position="121"/>
        <end position="541"/>
    </location>
</feature>
<dbReference type="Pfam" id="PF07690">
    <property type="entry name" value="MFS_1"/>
    <property type="match status" value="1"/>
</dbReference>
<dbReference type="InterPro" id="IPR050382">
    <property type="entry name" value="MFS_Na/Anion_cotransporter"/>
</dbReference>
<dbReference type="PANTHER" id="PTHR11662">
    <property type="entry name" value="SOLUTE CARRIER FAMILY 17"/>
    <property type="match status" value="1"/>
</dbReference>